<sequence length="107" mass="11681">MILIPEDLDSYEKTVTAPNRNFPPVGAGLLLRFEHRAEKRGRAHQSGAILKSEDRTVMTGSPPAGAVLRNEDWDGKQIVVPRLPSADWFAVGMQACLLNVCKLVGLA</sequence>
<reference evidence="2 3" key="1">
    <citation type="submission" date="2019-07" db="EMBL/GenBank/DDBJ databases">
        <title>Genomic Encyclopedia of Type Strains, Phase I: the one thousand microbial genomes (KMG-I) project.</title>
        <authorList>
            <person name="Kyrpides N."/>
        </authorList>
    </citation>
    <scope>NUCLEOTIDE SEQUENCE [LARGE SCALE GENOMIC DNA]</scope>
    <source>
        <strain evidence="2 3">DSM 375</strain>
    </source>
</reference>
<proteinExistence type="predicted"/>
<dbReference type="AlphaFoldDB" id="A0A562HZN7"/>
<evidence type="ECO:0000313" key="3">
    <source>
        <dbReference type="Proteomes" id="UP000319627"/>
    </source>
</evidence>
<evidence type="ECO:0000313" key="2">
    <source>
        <dbReference type="EMBL" id="TWH64006.1"/>
    </source>
</evidence>
<organism evidence="2 3">
    <name type="scientific">Azomonas agilis</name>
    <dbReference type="NCBI Taxonomy" id="116849"/>
    <lineage>
        <taxon>Bacteria</taxon>
        <taxon>Pseudomonadati</taxon>
        <taxon>Pseudomonadota</taxon>
        <taxon>Gammaproteobacteria</taxon>
        <taxon>Pseudomonadales</taxon>
        <taxon>Pseudomonadaceae</taxon>
        <taxon>Azomonas</taxon>
    </lineage>
</organism>
<keyword evidence="3" id="KW-1185">Reference proteome</keyword>
<feature type="region of interest" description="Disordered" evidence="1">
    <location>
        <begin position="42"/>
        <end position="66"/>
    </location>
</feature>
<dbReference type="EMBL" id="VLKG01000014">
    <property type="protein sequence ID" value="TWH64006.1"/>
    <property type="molecule type" value="Genomic_DNA"/>
</dbReference>
<gene>
    <name evidence="2" type="ORF">LX59_02830</name>
</gene>
<name>A0A562HZN7_9GAMM</name>
<comment type="caution">
    <text evidence="2">The sequence shown here is derived from an EMBL/GenBank/DDBJ whole genome shotgun (WGS) entry which is preliminary data.</text>
</comment>
<evidence type="ECO:0000256" key="1">
    <source>
        <dbReference type="SAM" id="MobiDB-lite"/>
    </source>
</evidence>
<dbReference type="Proteomes" id="UP000319627">
    <property type="component" value="Unassembled WGS sequence"/>
</dbReference>
<protein>
    <submittedName>
        <fullName evidence="2">Uncharacterized protein</fullName>
    </submittedName>
</protein>
<accession>A0A562HZN7</accession>